<dbReference type="Pfam" id="PF06985">
    <property type="entry name" value="HET"/>
    <property type="match status" value="1"/>
</dbReference>
<proteinExistence type="predicted"/>
<keyword evidence="2" id="KW-1133">Transmembrane helix</keyword>
<keyword evidence="2" id="KW-0812">Transmembrane</keyword>
<dbReference type="AlphaFoldDB" id="A0AAD5SI59"/>
<dbReference type="InterPro" id="IPR010730">
    <property type="entry name" value="HET"/>
</dbReference>
<feature type="transmembrane region" description="Helical" evidence="2">
    <location>
        <begin position="799"/>
        <end position="821"/>
    </location>
</feature>
<feature type="compositionally biased region" description="Pro residues" evidence="1">
    <location>
        <begin position="431"/>
        <end position="483"/>
    </location>
</feature>
<reference evidence="4" key="1">
    <citation type="submission" date="2020-05" db="EMBL/GenBank/DDBJ databases">
        <title>Phylogenomic resolution of chytrid fungi.</title>
        <authorList>
            <person name="Stajich J.E."/>
            <person name="Amses K."/>
            <person name="Simmons R."/>
            <person name="Seto K."/>
            <person name="Myers J."/>
            <person name="Bonds A."/>
            <person name="Quandt C.A."/>
            <person name="Barry K."/>
            <person name="Liu P."/>
            <person name="Grigoriev I."/>
            <person name="Longcore J.E."/>
            <person name="James T.Y."/>
        </authorList>
    </citation>
    <scope>NUCLEOTIDE SEQUENCE</scope>
    <source>
        <strain evidence="4">JEL0318</strain>
    </source>
</reference>
<evidence type="ECO:0000259" key="3">
    <source>
        <dbReference type="Pfam" id="PF06985"/>
    </source>
</evidence>
<protein>
    <recommendedName>
        <fullName evidence="3">Heterokaryon incompatibility domain-containing protein</fullName>
    </recommendedName>
</protein>
<comment type="caution">
    <text evidence="4">The sequence shown here is derived from an EMBL/GenBank/DDBJ whole genome shotgun (WGS) entry which is preliminary data.</text>
</comment>
<feature type="region of interest" description="Disordered" evidence="1">
    <location>
        <begin position="717"/>
        <end position="743"/>
    </location>
</feature>
<feature type="region of interest" description="Disordered" evidence="1">
    <location>
        <begin position="414"/>
        <end position="483"/>
    </location>
</feature>
<feature type="domain" description="Heterokaryon incompatibility" evidence="3">
    <location>
        <begin position="23"/>
        <end position="156"/>
    </location>
</feature>
<evidence type="ECO:0000256" key="2">
    <source>
        <dbReference type="SAM" id="Phobius"/>
    </source>
</evidence>
<keyword evidence="5" id="KW-1185">Reference proteome</keyword>
<sequence>MVLIKGPPSTFFRNNNLPPSTAYSVVSHIWGENVTIRSFPYLPSLPSPIRLNNNSAKASWLASLHARSDEYIWIDVCSINQDSTDDKSHQVSIMDMIYHDAECCYIYVEDPDWMHLLEDIMSLAEGLEDSFEKLLIDLDRLSSSGTYHSRMWTLQEYVLTRRKVYTFMKDDGTTITVSSTTLKTPLNSLLSNPKTRSKTRSTITSIFGIASLSDFDSALESPSPQLPPPPSVTSPTSITRILATSSSPQISSKDRHLTTWLTYFHGPRATPRASSRLKDQIFGCYKLVGVELTTRYDGSTFDIVNEWIRHLQDASFIVSIDLLGGFEVDFIKVAVETARESDRIVGELGGYPESLVVGNRRHERLVKCQEVGGEALWKVYAAGCPAVEGGDGQVLDRAVPAALSFLVNYGSGGGNVELDEEGDEGTSVTSAPPPPPPPSWIDGPRPPQPSPGMSVPVPPPPPPSMSYPAPPPPPLHHVSGPLPPPPPLPSISYPLPLEVPPPPPPRPSMSISPSPSRLSKFKVSSPPPPPPDYEEPSHTDSEVPMPPAVTINVEAIDAPSVAIDPPTVDTPTVIGQETPTSGQAPHIPIIKPLRPSKPITMPMPVAIDPPTVDAPTVIGQETSTSGQAPHIPIIKPLRPSKPITMPVPVQPTAPITLPAPVSQVVDAAQAEDLPPVPITIVADVAESETPVNGDADAAPGSMNDKYYKLSKPGEEHSYSIPYESTPKAKRKKKEDKMDTTSQSDLITGSIQESYSEWGVEIVGGGGGKVEELEMGSVEGGDAKIQGHRRRRWWKSGKHVAIGIVVFLAVIVAVVLGVMFGLR</sequence>
<evidence type="ECO:0000256" key="1">
    <source>
        <dbReference type="SAM" id="MobiDB-lite"/>
    </source>
</evidence>
<feature type="region of interest" description="Disordered" evidence="1">
    <location>
        <begin position="497"/>
        <end position="542"/>
    </location>
</feature>
<evidence type="ECO:0000313" key="5">
    <source>
        <dbReference type="Proteomes" id="UP001212841"/>
    </source>
</evidence>
<feature type="compositionally biased region" description="Pro residues" evidence="1">
    <location>
        <begin position="497"/>
        <end position="507"/>
    </location>
</feature>
<dbReference type="Proteomes" id="UP001212841">
    <property type="component" value="Unassembled WGS sequence"/>
</dbReference>
<dbReference type="GO" id="GO:0030041">
    <property type="term" value="P:actin filament polymerization"/>
    <property type="evidence" value="ECO:0007669"/>
    <property type="project" value="TreeGrafter"/>
</dbReference>
<dbReference type="EMBL" id="JADGJD010000103">
    <property type="protein sequence ID" value="KAJ3054953.1"/>
    <property type="molecule type" value="Genomic_DNA"/>
</dbReference>
<dbReference type="InterPro" id="IPR051412">
    <property type="entry name" value="Formin_Homology_Diaphanous_sf"/>
</dbReference>
<gene>
    <name evidence="4" type="ORF">HK097_000247</name>
</gene>
<dbReference type="PANTHER" id="PTHR45691">
    <property type="entry name" value="PROTEIN DIAPHANOUS"/>
    <property type="match status" value="1"/>
</dbReference>
<name>A0AAD5SI59_9FUNG</name>
<feature type="compositionally biased region" description="Low complexity" evidence="1">
    <location>
        <begin position="508"/>
        <end position="518"/>
    </location>
</feature>
<evidence type="ECO:0000313" key="4">
    <source>
        <dbReference type="EMBL" id="KAJ3054953.1"/>
    </source>
</evidence>
<accession>A0AAD5SI59</accession>
<organism evidence="4 5">
    <name type="scientific">Rhizophlyctis rosea</name>
    <dbReference type="NCBI Taxonomy" id="64517"/>
    <lineage>
        <taxon>Eukaryota</taxon>
        <taxon>Fungi</taxon>
        <taxon>Fungi incertae sedis</taxon>
        <taxon>Chytridiomycota</taxon>
        <taxon>Chytridiomycota incertae sedis</taxon>
        <taxon>Chytridiomycetes</taxon>
        <taxon>Rhizophlyctidales</taxon>
        <taxon>Rhizophlyctidaceae</taxon>
        <taxon>Rhizophlyctis</taxon>
    </lineage>
</organism>
<dbReference type="GO" id="GO:0005884">
    <property type="term" value="C:actin filament"/>
    <property type="evidence" value="ECO:0007669"/>
    <property type="project" value="TreeGrafter"/>
</dbReference>
<keyword evidence="2" id="KW-0472">Membrane</keyword>
<dbReference type="PANTHER" id="PTHR45691:SF6">
    <property type="entry name" value="PROTEIN DIAPHANOUS"/>
    <property type="match status" value="1"/>
</dbReference>